<evidence type="ECO:0000256" key="2">
    <source>
        <dbReference type="SAM" id="Phobius"/>
    </source>
</evidence>
<sequence length="477" mass="52134">MGFLGLEDFICSDFDSQAGSNSYPSRNCAVADAAWASNPTSTSAPCCHNTTLVTASIAMMTEALAYGKTHMPVEKLLSGGTDPSYSSTEYFIKNNIKSKKFIMQIIVSRSQRMVGTTFSAPSGIEGDAPRRVETTAGYWSFNYAAWELQGRLRLTMFVLAAFVLWHDLRELRVRGLVGGLRHHLGQREKVILELPSVMAPIALELARPFMQLPDWIFWIVCTEMVMSARLFQEGKFVPALRRLVRVVEVAAPNVVALVMVFLPIGLLTAAMYAQLFGLFDEGFAHYSVAITRVVRMLTAPPEKGHSEGEEARAAGMGTELMYYWSTLVVRLCFGSFIVAILVGAFNKVMLSEASEKVEATRDNSLPAGFVDASDPSLCHNAGYILGYLTFGRVPGGKSGEFVNHVFMEAIASQEEENPKLASEQVMVGETKLSEMIGDKAAHGMLQFYGAARADQHGGEPAEGGDVSETSRVSLWDA</sequence>
<feature type="compositionally biased region" description="Polar residues" evidence="1">
    <location>
        <begin position="467"/>
        <end position="477"/>
    </location>
</feature>
<feature type="transmembrane region" description="Helical" evidence="2">
    <location>
        <begin position="322"/>
        <end position="345"/>
    </location>
</feature>
<protein>
    <submittedName>
        <fullName evidence="3">Uncharacterized protein</fullName>
    </submittedName>
</protein>
<evidence type="ECO:0000313" key="3">
    <source>
        <dbReference type="EMBL" id="CAE0105998.1"/>
    </source>
</evidence>
<dbReference type="AlphaFoldDB" id="A0A7S3AIP3"/>
<dbReference type="EMBL" id="HBHX01011964">
    <property type="protein sequence ID" value="CAE0105998.1"/>
    <property type="molecule type" value="Transcribed_RNA"/>
</dbReference>
<proteinExistence type="predicted"/>
<evidence type="ECO:0000256" key="1">
    <source>
        <dbReference type="SAM" id="MobiDB-lite"/>
    </source>
</evidence>
<keyword evidence="2" id="KW-0812">Transmembrane</keyword>
<name>A0A7S3AIP3_9EUKA</name>
<feature type="transmembrane region" description="Helical" evidence="2">
    <location>
        <begin position="253"/>
        <end position="273"/>
    </location>
</feature>
<feature type="region of interest" description="Disordered" evidence="1">
    <location>
        <begin position="454"/>
        <end position="477"/>
    </location>
</feature>
<organism evidence="3">
    <name type="scientific">Haptolina ericina</name>
    <dbReference type="NCBI Taxonomy" id="156174"/>
    <lineage>
        <taxon>Eukaryota</taxon>
        <taxon>Haptista</taxon>
        <taxon>Haptophyta</taxon>
        <taxon>Prymnesiophyceae</taxon>
        <taxon>Prymnesiales</taxon>
        <taxon>Prymnesiaceae</taxon>
        <taxon>Haptolina</taxon>
    </lineage>
</organism>
<keyword evidence="2" id="KW-1133">Transmembrane helix</keyword>
<gene>
    <name evidence="3" type="ORF">HERI1096_LOCUS6656</name>
</gene>
<feature type="transmembrane region" description="Helical" evidence="2">
    <location>
        <begin position="215"/>
        <end position="232"/>
    </location>
</feature>
<keyword evidence="2" id="KW-0472">Membrane</keyword>
<reference evidence="3" key="1">
    <citation type="submission" date="2021-01" db="EMBL/GenBank/DDBJ databases">
        <authorList>
            <person name="Corre E."/>
            <person name="Pelletier E."/>
            <person name="Niang G."/>
            <person name="Scheremetjew M."/>
            <person name="Finn R."/>
            <person name="Kale V."/>
            <person name="Holt S."/>
            <person name="Cochrane G."/>
            <person name="Meng A."/>
            <person name="Brown T."/>
            <person name="Cohen L."/>
        </authorList>
    </citation>
    <scope>NUCLEOTIDE SEQUENCE</scope>
    <source>
        <strain evidence="3">CCMP281</strain>
    </source>
</reference>
<accession>A0A7S3AIP3</accession>